<feature type="non-terminal residue" evidence="7">
    <location>
        <position position="230"/>
    </location>
</feature>
<evidence type="ECO:0000256" key="1">
    <source>
        <dbReference type="ARBA" id="ARBA00001974"/>
    </source>
</evidence>
<evidence type="ECO:0000256" key="2">
    <source>
        <dbReference type="ARBA" id="ARBA00004777"/>
    </source>
</evidence>
<comment type="pathway">
    <text evidence="2">One-carbon metabolism; tetrahydrofolate interconversion.</text>
</comment>
<dbReference type="AlphaFoldDB" id="X1U8J5"/>
<evidence type="ECO:0000256" key="6">
    <source>
        <dbReference type="ARBA" id="ARBA00023002"/>
    </source>
</evidence>
<name>X1U8J5_9ZZZZ</name>
<keyword evidence="4" id="KW-0285">Flavoprotein</keyword>
<keyword evidence="5" id="KW-0274">FAD</keyword>
<evidence type="ECO:0000256" key="4">
    <source>
        <dbReference type="ARBA" id="ARBA00022630"/>
    </source>
</evidence>
<dbReference type="InterPro" id="IPR029041">
    <property type="entry name" value="FAD-linked_oxidoreductase-like"/>
</dbReference>
<dbReference type="PANTHER" id="PTHR45754:SF3">
    <property type="entry name" value="METHYLENETETRAHYDROFOLATE REDUCTASE (NADPH)"/>
    <property type="match status" value="1"/>
</dbReference>
<dbReference type="UniPathway" id="UPA00193"/>
<dbReference type="GO" id="GO:0009086">
    <property type="term" value="P:methionine biosynthetic process"/>
    <property type="evidence" value="ECO:0007669"/>
    <property type="project" value="TreeGrafter"/>
</dbReference>
<keyword evidence="6" id="KW-0560">Oxidoreductase</keyword>
<evidence type="ECO:0000256" key="5">
    <source>
        <dbReference type="ARBA" id="ARBA00022827"/>
    </source>
</evidence>
<dbReference type="GO" id="GO:0071949">
    <property type="term" value="F:FAD binding"/>
    <property type="evidence" value="ECO:0007669"/>
    <property type="project" value="TreeGrafter"/>
</dbReference>
<comment type="similarity">
    <text evidence="3">Belongs to the methylenetetrahydrofolate reductase family.</text>
</comment>
<comment type="cofactor">
    <cofactor evidence="1">
        <name>FAD</name>
        <dbReference type="ChEBI" id="CHEBI:57692"/>
    </cofactor>
</comment>
<accession>X1U8J5</accession>
<dbReference type="EMBL" id="BARW01023482">
    <property type="protein sequence ID" value="GAI96175.1"/>
    <property type="molecule type" value="Genomic_DNA"/>
</dbReference>
<sequence length="230" mass="25675">MIMESIKKSKFEKNLRSGKFAVTCEIGPPKGAEVEEIKEAAEYLKDVADGINVTDLQSSVMRLGSLTTCSLLKEWGLDPIFQVTCRDRNRLALQSDLLSAYVMGIRNVLALTGDYTTIGDHPQAEPVFDIDSVQLLWTIKNLEEGKDLAGKELTQKPSFFKGAVVNPGADTEASYELQIIKMKKKIDQGAQFFQTQAIFDAEVFKRFMERVHKENIDVPILAGIILLKSE</sequence>
<dbReference type="GO" id="GO:0004489">
    <property type="term" value="F:methylenetetrahydrofolate reductase [NAD(P)H] activity"/>
    <property type="evidence" value="ECO:0007669"/>
    <property type="project" value="InterPro"/>
</dbReference>
<evidence type="ECO:0000313" key="7">
    <source>
        <dbReference type="EMBL" id="GAI96175.1"/>
    </source>
</evidence>
<dbReference type="PANTHER" id="PTHR45754">
    <property type="entry name" value="METHYLENETETRAHYDROFOLATE REDUCTASE"/>
    <property type="match status" value="1"/>
</dbReference>
<dbReference type="InterPro" id="IPR003171">
    <property type="entry name" value="Mehydrof_redctse-like"/>
</dbReference>
<organism evidence="7">
    <name type="scientific">marine sediment metagenome</name>
    <dbReference type="NCBI Taxonomy" id="412755"/>
    <lineage>
        <taxon>unclassified sequences</taxon>
        <taxon>metagenomes</taxon>
        <taxon>ecological metagenomes</taxon>
    </lineage>
</organism>
<proteinExistence type="inferred from homology"/>
<dbReference type="CDD" id="cd00537">
    <property type="entry name" value="MTHFR"/>
    <property type="match status" value="1"/>
</dbReference>
<reference evidence="7" key="1">
    <citation type="journal article" date="2014" name="Front. Microbiol.">
        <title>High frequency of phylogenetically diverse reductive dehalogenase-homologous genes in deep subseafloor sedimentary metagenomes.</title>
        <authorList>
            <person name="Kawai M."/>
            <person name="Futagami T."/>
            <person name="Toyoda A."/>
            <person name="Takaki Y."/>
            <person name="Nishi S."/>
            <person name="Hori S."/>
            <person name="Arai W."/>
            <person name="Tsubouchi T."/>
            <person name="Morono Y."/>
            <person name="Uchiyama I."/>
            <person name="Ito T."/>
            <person name="Fujiyama A."/>
            <person name="Inagaki F."/>
            <person name="Takami H."/>
        </authorList>
    </citation>
    <scope>NUCLEOTIDE SEQUENCE</scope>
    <source>
        <strain evidence="7">Expedition CK06-06</strain>
    </source>
</reference>
<dbReference type="GO" id="GO:0005829">
    <property type="term" value="C:cytosol"/>
    <property type="evidence" value="ECO:0007669"/>
    <property type="project" value="TreeGrafter"/>
</dbReference>
<dbReference type="GO" id="GO:0035999">
    <property type="term" value="P:tetrahydrofolate interconversion"/>
    <property type="evidence" value="ECO:0007669"/>
    <property type="project" value="UniProtKB-UniPathway"/>
</dbReference>
<gene>
    <name evidence="7" type="ORF">S12H4_38931</name>
</gene>
<evidence type="ECO:0000256" key="3">
    <source>
        <dbReference type="ARBA" id="ARBA00006743"/>
    </source>
</evidence>
<comment type="caution">
    <text evidence="7">The sequence shown here is derived from an EMBL/GenBank/DDBJ whole genome shotgun (WGS) entry which is preliminary data.</text>
</comment>
<protein>
    <submittedName>
        <fullName evidence="7">Uncharacterized protein</fullName>
    </submittedName>
</protein>
<dbReference type="Pfam" id="PF02219">
    <property type="entry name" value="MTHFR"/>
    <property type="match status" value="1"/>
</dbReference>
<dbReference type="Gene3D" id="3.20.20.220">
    <property type="match status" value="1"/>
</dbReference>
<dbReference type="SUPFAM" id="SSF51730">
    <property type="entry name" value="FAD-linked oxidoreductase"/>
    <property type="match status" value="1"/>
</dbReference>